<dbReference type="PANTHER" id="PTHR23150:SF36">
    <property type="entry name" value="HERCYNINE OXYGENASE"/>
    <property type="match status" value="1"/>
</dbReference>
<evidence type="ECO:0000259" key="5">
    <source>
        <dbReference type="Pfam" id="PF12867"/>
    </source>
</evidence>
<dbReference type="Proteomes" id="UP000676565">
    <property type="component" value="Unassembled WGS sequence"/>
</dbReference>
<dbReference type="InterPro" id="IPR005532">
    <property type="entry name" value="SUMF_dom"/>
</dbReference>
<evidence type="ECO:0000256" key="1">
    <source>
        <dbReference type="ARBA" id="ARBA00023002"/>
    </source>
</evidence>
<dbReference type="Pfam" id="PF12867">
    <property type="entry name" value="DinB_2"/>
    <property type="match status" value="1"/>
</dbReference>
<feature type="domain" description="DinB-like" evidence="5">
    <location>
        <begin position="16"/>
        <end position="149"/>
    </location>
</feature>
<evidence type="ECO:0000313" key="6">
    <source>
        <dbReference type="EMBL" id="MBP3956528.1"/>
    </source>
</evidence>
<dbReference type="InterPro" id="IPR017806">
    <property type="entry name" value="EgtB"/>
</dbReference>
<dbReference type="EMBL" id="JAGKQQ010000001">
    <property type="protein sequence ID" value="MBP3956528.1"/>
    <property type="molecule type" value="Genomic_DNA"/>
</dbReference>
<reference evidence="6 7" key="1">
    <citation type="submission" date="2021-04" db="EMBL/GenBank/DDBJ databases">
        <authorList>
            <person name="Ivanova A."/>
        </authorList>
    </citation>
    <scope>NUCLEOTIDE SEQUENCE [LARGE SCALE GENOMIC DNA]</scope>
    <source>
        <strain evidence="6 7">G18</strain>
    </source>
</reference>
<proteinExistence type="predicted"/>
<dbReference type="SUPFAM" id="SSF109854">
    <property type="entry name" value="DinB/YfiT-like putative metalloenzymes"/>
    <property type="match status" value="1"/>
</dbReference>
<evidence type="ECO:0000313" key="7">
    <source>
        <dbReference type="Proteomes" id="UP000676565"/>
    </source>
</evidence>
<keyword evidence="7" id="KW-1185">Reference proteome</keyword>
<organism evidence="6 7">
    <name type="scientific">Gemmata palustris</name>
    <dbReference type="NCBI Taxonomy" id="2822762"/>
    <lineage>
        <taxon>Bacteria</taxon>
        <taxon>Pseudomonadati</taxon>
        <taxon>Planctomycetota</taxon>
        <taxon>Planctomycetia</taxon>
        <taxon>Gemmatales</taxon>
        <taxon>Gemmataceae</taxon>
        <taxon>Gemmata</taxon>
    </lineage>
</organism>
<dbReference type="PANTHER" id="PTHR23150">
    <property type="entry name" value="SULFATASE MODIFYING FACTOR 1, 2"/>
    <property type="match status" value="1"/>
</dbReference>
<dbReference type="InterPro" id="IPR042095">
    <property type="entry name" value="SUMF_sf"/>
</dbReference>
<dbReference type="RefSeq" id="WP_210654735.1">
    <property type="nucleotide sequence ID" value="NZ_JAGKQQ010000001.1"/>
</dbReference>
<dbReference type="NCBIfam" id="TIGR03440">
    <property type="entry name" value="egtB_TIGR03440"/>
    <property type="match status" value="1"/>
</dbReference>
<evidence type="ECO:0000256" key="3">
    <source>
        <dbReference type="ARBA" id="ARBA00037882"/>
    </source>
</evidence>
<evidence type="ECO:0000256" key="2">
    <source>
        <dbReference type="ARBA" id="ARBA00023004"/>
    </source>
</evidence>
<dbReference type="Pfam" id="PF03781">
    <property type="entry name" value="FGE-sulfatase"/>
    <property type="match status" value="1"/>
</dbReference>
<dbReference type="InterPro" id="IPR024775">
    <property type="entry name" value="DinB-like"/>
</dbReference>
<feature type="domain" description="Sulfatase-modifying factor enzyme-like" evidence="4">
    <location>
        <begin position="189"/>
        <end position="327"/>
    </location>
</feature>
<comment type="caution">
    <text evidence="6">The sequence shown here is derived from an EMBL/GenBank/DDBJ whole genome shotgun (WGS) entry which is preliminary data.</text>
</comment>
<keyword evidence="2" id="KW-0408">Iron</keyword>
<dbReference type="InterPro" id="IPR034660">
    <property type="entry name" value="DinB/YfiT-like"/>
</dbReference>
<dbReference type="InterPro" id="IPR051043">
    <property type="entry name" value="Sulfatase_Mod_Factor_Kinase"/>
</dbReference>
<dbReference type="SUPFAM" id="SSF56436">
    <property type="entry name" value="C-type lectin-like"/>
    <property type="match status" value="1"/>
</dbReference>
<dbReference type="InterPro" id="IPR016187">
    <property type="entry name" value="CTDL_fold"/>
</dbReference>
<dbReference type="Gene3D" id="3.90.1580.10">
    <property type="entry name" value="paralog of FGE (formylglycine-generating enzyme)"/>
    <property type="match status" value="2"/>
</dbReference>
<gene>
    <name evidence="6" type="primary">egtB</name>
    <name evidence="6" type="ORF">J8F10_14710</name>
</gene>
<sequence>MPDHSPAGRHALATRYRATRGATETLCALLEPEDYQLQSMPDCSPPKWHLAHTAWFFETFVLAEHVPNYRPYHPHFGYLFNSYYDAVGARWPRPARGLLSRPTVAEVYAYRHAVDEHVLALIASADDRVLAALAPVLELGANHEEQHQELLLTDLKHAFGLNPLRPAYAPPRVTAPSEPAPPLKWEPYETGVSKMGHGNAGFAFDNEGPVHNVFVSAFEIASRAVNNGEFLRFIEDGGYDRPEWWLSDGWAARQQNGWTAPLHWHREGNSWELFTLRGARALAPDEAVCHINYYEADAFARWAGARLPTEAEWETAARAREVRGTFLESGYFHPVNDGSMYGGAWVWTASPYVAYPGYRPAAGALGEYNGKFMCNQMVLRGGSCVTPAGHVRPTYRNFFPPDARWQFSGLRLAKDALT</sequence>
<keyword evidence="1" id="KW-0560">Oxidoreductase</keyword>
<comment type="pathway">
    <text evidence="3">Amino-acid biosynthesis; ergothioneine biosynthesis.</text>
</comment>
<evidence type="ECO:0000259" key="4">
    <source>
        <dbReference type="Pfam" id="PF03781"/>
    </source>
</evidence>
<protein>
    <submittedName>
        <fullName evidence="6">Ergothioneine biosynthesis protein EgtB</fullName>
    </submittedName>
</protein>
<accession>A0ABS5BS58</accession>
<name>A0ABS5BS58_9BACT</name>